<sequence>MTAVLAAAFAGVTASPSPAKAMTAPSATPRPSREMFLFMSSPKKDESFYLLRRSAPFPPQDIPFHFGSGRWNSR</sequence>
<dbReference type="AlphaFoldDB" id="A0A5M3WPH0"/>
<keyword evidence="1" id="KW-0732">Signal</keyword>
<accession>A0A5M3WPH0</accession>
<proteinExistence type="predicted"/>
<evidence type="ECO:0000256" key="1">
    <source>
        <dbReference type="SAM" id="SignalP"/>
    </source>
</evidence>
<feature type="chain" id="PRO_5024286331" description="Secreted protein" evidence="1">
    <location>
        <begin position="22"/>
        <end position="74"/>
    </location>
</feature>
<evidence type="ECO:0000313" key="2">
    <source>
        <dbReference type="EMBL" id="GES10446.1"/>
    </source>
</evidence>
<evidence type="ECO:0008006" key="4">
    <source>
        <dbReference type="Google" id="ProtNLM"/>
    </source>
</evidence>
<feature type="signal peptide" evidence="1">
    <location>
        <begin position="1"/>
        <end position="21"/>
    </location>
</feature>
<name>A0A5M3WPH0_9ACTN</name>
<comment type="caution">
    <text evidence="2">The sequence shown here is derived from an EMBL/GenBank/DDBJ whole genome shotgun (WGS) entry which is preliminary data.</text>
</comment>
<protein>
    <recommendedName>
        <fullName evidence="4">Secreted protein</fullName>
    </recommendedName>
</protein>
<reference evidence="2 3" key="1">
    <citation type="submission" date="2019-10" db="EMBL/GenBank/DDBJ databases">
        <title>Whole genome shotgun sequence of Acrocarpospora macrocephala NBRC 16266.</title>
        <authorList>
            <person name="Ichikawa N."/>
            <person name="Kimura A."/>
            <person name="Kitahashi Y."/>
            <person name="Komaki H."/>
            <person name="Oguchi A."/>
        </authorList>
    </citation>
    <scope>NUCLEOTIDE SEQUENCE [LARGE SCALE GENOMIC DNA]</scope>
    <source>
        <strain evidence="2 3">NBRC 16266</strain>
    </source>
</reference>
<dbReference type="Proteomes" id="UP000331127">
    <property type="component" value="Unassembled WGS sequence"/>
</dbReference>
<organism evidence="2 3">
    <name type="scientific">Acrocarpospora macrocephala</name>
    <dbReference type="NCBI Taxonomy" id="150177"/>
    <lineage>
        <taxon>Bacteria</taxon>
        <taxon>Bacillati</taxon>
        <taxon>Actinomycetota</taxon>
        <taxon>Actinomycetes</taxon>
        <taxon>Streptosporangiales</taxon>
        <taxon>Streptosporangiaceae</taxon>
        <taxon>Acrocarpospora</taxon>
    </lineage>
</organism>
<evidence type="ECO:0000313" key="3">
    <source>
        <dbReference type="Proteomes" id="UP000331127"/>
    </source>
</evidence>
<gene>
    <name evidence="2" type="ORF">Amac_040430</name>
</gene>
<keyword evidence="3" id="KW-1185">Reference proteome</keyword>
<dbReference type="EMBL" id="BLAE01000022">
    <property type="protein sequence ID" value="GES10446.1"/>
    <property type="molecule type" value="Genomic_DNA"/>
</dbReference>